<organism evidence="4 5">
    <name type="scientific">Lithospermum erythrorhizon</name>
    <name type="common">Purple gromwell</name>
    <name type="synonym">Lithospermum officinale var. erythrorhizon</name>
    <dbReference type="NCBI Taxonomy" id="34254"/>
    <lineage>
        <taxon>Eukaryota</taxon>
        <taxon>Viridiplantae</taxon>
        <taxon>Streptophyta</taxon>
        <taxon>Embryophyta</taxon>
        <taxon>Tracheophyta</taxon>
        <taxon>Spermatophyta</taxon>
        <taxon>Magnoliopsida</taxon>
        <taxon>eudicotyledons</taxon>
        <taxon>Gunneridae</taxon>
        <taxon>Pentapetalae</taxon>
        <taxon>asterids</taxon>
        <taxon>lamiids</taxon>
        <taxon>Boraginales</taxon>
        <taxon>Boraginaceae</taxon>
        <taxon>Boraginoideae</taxon>
        <taxon>Lithospermeae</taxon>
        <taxon>Lithospermum</taxon>
    </lineage>
</organism>
<comment type="caution">
    <text evidence="4">The sequence shown here is derived from an EMBL/GenBank/DDBJ whole genome shotgun (WGS) entry which is preliminary data.</text>
</comment>
<dbReference type="EMBL" id="BAABME010001991">
    <property type="protein sequence ID" value="GAA0152484.1"/>
    <property type="molecule type" value="Genomic_DNA"/>
</dbReference>
<dbReference type="InterPro" id="IPR000048">
    <property type="entry name" value="IQ_motif_EF-hand-BS"/>
</dbReference>
<keyword evidence="1" id="KW-0112">Calmodulin-binding</keyword>
<evidence type="ECO:0000256" key="1">
    <source>
        <dbReference type="ARBA" id="ARBA00022860"/>
    </source>
</evidence>
<evidence type="ECO:0000256" key="2">
    <source>
        <dbReference type="ARBA" id="ARBA00024341"/>
    </source>
</evidence>
<sequence length="330" mass="37476">MGRKGSWISAVKKVISPPSKEKKEKKTRKSKGWFWKRNRKGLDSIQEGIDHAQPSPVREAEGEQMKYVDSVMEADNYSVSHSYSLMNTEIVQDNHANLAMDAETEQERHARAVARATANASEAAVVAAQAAAEVVRLTASVRSSAKSKEEIAAIKIQSIFKGYMARRSLRSIKGLVRLKKLVQGQSLKRQAITTLRCMQTMSRVQAEVRARRIRMSEENCAFQRHLQQKHRKELEKSRASVGEDWNGSAQSKEQFEANQQRKTEAAIKRERTLAYAYSHQVISTPSLPFQFLDPLLLYHASALIECTSCIMEIMGTYDATTQYKIYNYRK</sequence>
<dbReference type="PANTHER" id="PTHR32295">
    <property type="entry name" value="IQ-DOMAIN 5-RELATED"/>
    <property type="match status" value="1"/>
</dbReference>
<evidence type="ECO:0000313" key="4">
    <source>
        <dbReference type="EMBL" id="GAA0152484.1"/>
    </source>
</evidence>
<name>A0AAV3PLJ9_LITER</name>
<dbReference type="GO" id="GO:0005516">
    <property type="term" value="F:calmodulin binding"/>
    <property type="evidence" value="ECO:0007669"/>
    <property type="project" value="UniProtKB-KW"/>
</dbReference>
<dbReference type="AlphaFoldDB" id="A0AAV3PLJ9"/>
<keyword evidence="5" id="KW-1185">Reference proteome</keyword>
<proteinExistence type="inferred from homology"/>
<dbReference type="PANTHER" id="PTHR32295:SF216">
    <property type="entry name" value="PROTEIN IQ-DOMAIN 3"/>
    <property type="match status" value="1"/>
</dbReference>
<accession>A0AAV3PLJ9</accession>
<dbReference type="Pfam" id="PF00612">
    <property type="entry name" value="IQ"/>
    <property type="match status" value="1"/>
</dbReference>
<evidence type="ECO:0000256" key="3">
    <source>
        <dbReference type="SAM" id="MobiDB-lite"/>
    </source>
</evidence>
<gene>
    <name evidence="4" type="ORF">LIER_10956</name>
</gene>
<evidence type="ECO:0000313" key="5">
    <source>
        <dbReference type="Proteomes" id="UP001454036"/>
    </source>
</evidence>
<dbReference type="Proteomes" id="UP001454036">
    <property type="component" value="Unassembled WGS sequence"/>
</dbReference>
<feature type="compositionally biased region" description="Basic residues" evidence="3">
    <location>
        <begin position="25"/>
        <end position="35"/>
    </location>
</feature>
<dbReference type="SMART" id="SM00015">
    <property type="entry name" value="IQ"/>
    <property type="match status" value="1"/>
</dbReference>
<comment type="similarity">
    <text evidence="2">Belongs to the IQD family.</text>
</comment>
<protein>
    <submittedName>
        <fullName evidence="4">Uncharacterized protein</fullName>
    </submittedName>
</protein>
<reference evidence="4 5" key="1">
    <citation type="submission" date="2024-01" db="EMBL/GenBank/DDBJ databases">
        <title>The complete chloroplast genome sequence of Lithospermum erythrorhizon: insights into the phylogenetic relationship among Boraginaceae species and the maternal lineages of purple gromwells.</title>
        <authorList>
            <person name="Okada T."/>
            <person name="Watanabe K."/>
        </authorList>
    </citation>
    <scope>NUCLEOTIDE SEQUENCE [LARGE SCALE GENOMIC DNA]</scope>
</reference>
<dbReference type="PROSITE" id="PS50096">
    <property type="entry name" value="IQ"/>
    <property type="match status" value="1"/>
</dbReference>
<feature type="region of interest" description="Disordered" evidence="3">
    <location>
        <begin position="1"/>
        <end position="35"/>
    </location>
</feature>